<feature type="domain" description="Aminopeptidase P N-terminal" evidence="12">
    <location>
        <begin position="41"/>
        <end position="169"/>
    </location>
</feature>
<dbReference type="InterPro" id="IPR000994">
    <property type="entry name" value="Pept_M24"/>
</dbReference>
<keyword evidence="13" id="KW-0031">Aminopeptidase</keyword>
<proteinExistence type="inferred from homology"/>
<sequence length="503" mass="54516">MVRFVVPSTRAPPAMRRSPLAAVVGLACALAAGRPAAAQSIPPEEYQARRDSLAAHLDSGVVVAFGAREPVALWTAYRPLPAFRYLTSFHEPDAVLVMVKRGGVTRTSVFVDIPDVRYQLYVGIPADSATVARETGLARRHMRELRPALDSLAAAGLPFYTLRDFASGDAAGRDTVTLGARFMQGFAAAHPALVVRDAHPIVDRLRARKSPRELALLKRAIDATGAAHAAALRAVRPNANERQVQATVESAFLQAGAEGPSFASIIGSGPNSTTLHYMRNDRVMRDGEVVVMDIGASYEGYAADVTRTVPVNGRYTPEQRAVYQIVRDAQKAAETTAKPGAKWAAVQEAADSVIARGLARLGLIESADAMFDAPWGGQCTARSRLCRQFALFMPHGLGHGIGIEVHDPAQYYMDDQTLREGDAFTIEPGIYVNPEVLRLIPDTPRNRAMLAKIRAVVDRYKHVGVRIEDDYAVTKQGVEWLSRAPREASEIEAAMARARPVVP</sequence>
<comment type="catalytic activity">
    <reaction evidence="1">
        <text>Release of any N-terminal amino acid, including proline, that is linked to proline, even from a dipeptide or tripeptide.</text>
        <dbReference type="EC" id="3.4.11.9"/>
    </reaction>
</comment>
<evidence type="ECO:0000313" key="13">
    <source>
        <dbReference type="EMBL" id="GLC23858.1"/>
    </source>
</evidence>
<keyword evidence="8" id="KW-0482">Metalloprotease</keyword>
<comment type="cofactor">
    <cofactor evidence="2">
        <name>Mn(2+)</name>
        <dbReference type="ChEBI" id="CHEBI:29035"/>
    </cofactor>
</comment>
<dbReference type="GO" id="GO:0070006">
    <property type="term" value="F:metalloaminopeptidase activity"/>
    <property type="evidence" value="ECO:0007669"/>
    <property type="project" value="InterPro"/>
</dbReference>
<reference evidence="13" key="1">
    <citation type="submission" date="2022-08" db="EMBL/GenBank/DDBJ databases">
        <title>Draft genome sequencing of Roseisolibacter agri AW1220.</title>
        <authorList>
            <person name="Tobiishi Y."/>
            <person name="Tonouchi A."/>
        </authorList>
    </citation>
    <scope>NUCLEOTIDE SEQUENCE</scope>
    <source>
        <strain evidence="13">AW1220</strain>
    </source>
</reference>
<dbReference type="InterPro" id="IPR007865">
    <property type="entry name" value="Aminopep_P_N"/>
</dbReference>
<evidence type="ECO:0000256" key="9">
    <source>
        <dbReference type="ARBA" id="ARBA00023211"/>
    </source>
</evidence>
<dbReference type="GO" id="GO:0006508">
    <property type="term" value="P:proteolysis"/>
    <property type="evidence" value="ECO:0007669"/>
    <property type="project" value="UniProtKB-KW"/>
</dbReference>
<gene>
    <name evidence="13" type="ORF">rosag_03710</name>
</gene>
<evidence type="ECO:0000256" key="4">
    <source>
        <dbReference type="ARBA" id="ARBA00012574"/>
    </source>
</evidence>
<evidence type="ECO:0000256" key="1">
    <source>
        <dbReference type="ARBA" id="ARBA00001424"/>
    </source>
</evidence>
<dbReference type="InterPro" id="IPR036005">
    <property type="entry name" value="Creatinase/aminopeptidase-like"/>
</dbReference>
<dbReference type="EC" id="3.4.11.9" evidence="4"/>
<evidence type="ECO:0000256" key="10">
    <source>
        <dbReference type="RuleBase" id="RU000590"/>
    </source>
</evidence>
<keyword evidence="7" id="KW-0378">Hydrolase</keyword>
<dbReference type="Gene3D" id="3.90.230.10">
    <property type="entry name" value="Creatinase/methionine aminopeptidase superfamily"/>
    <property type="match status" value="1"/>
</dbReference>
<keyword evidence="5" id="KW-0645">Protease</keyword>
<feature type="chain" id="PRO_5041466717" description="Xaa-Pro aminopeptidase" evidence="11">
    <location>
        <begin position="39"/>
        <end position="503"/>
    </location>
</feature>
<comment type="similarity">
    <text evidence="3 10">Belongs to the peptidase M24B family.</text>
</comment>
<dbReference type="SUPFAM" id="SSF55920">
    <property type="entry name" value="Creatinase/aminopeptidase"/>
    <property type="match status" value="1"/>
</dbReference>
<dbReference type="Gene3D" id="3.40.350.10">
    <property type="entry name" value="Creatinase/prolidase N-terminal domain"/>
    <property type="match status" value="1"/>
</dbReference>
<dbReference type="Proteomes" id="UP001161325">
    <property type="component" value="Unassembled WGS sequence"/>
</dbReference>
<dbReference type="SMART" id="SM01011">
    <property type="entry name" value="AMP_N"/>
    <property type="match status" value="1"/>
</dbReference>
<dbReference type="SUPFAM" id="SSF53092">
    <property type="entry name" value="Creatinase/prolidase N-terminal domain"/>
    <property type="match status" value="1"/>
</dbReference>
<protein>
    <recommendedName>
        <fullName evidence="4">Xaa-Pro aminopeptidase</fullName>
        <ecNumber evidence="4">3.4.11.9</ecNumber>
    </recommendedName>
</protein>
<evidence type="ECO:0000256" key="6">
    <source>
        <dbReference type="ARBA" id="ARBA00022723"/>
    </source>
</evidence>
<keyword evidence="9" id="KW-0464">Manganese</keyword>
<evidence type="ECO:0000313" key="14">
    <source>
        <dbReference type="Proteomes" id="UP001161325"/>
    </source>
</evidence>
<keyword evidence="11" id="KW-0732">Signal</keyword>
<evidence type="ECO:0000256" key="8">
    <source>
        <dbReference type="ARBA" id="ARBA00023049"/>
    </source>
</evidence>
<name>A0AA37QDQ0_9BACT</name>
<evidence type="ECO:0000256" key="7">
    <source>
        <dbReference type="ARBA" id="ARBA00022801"/>
    </source>
</evidence>
<evidence type="ECO:0000256" key="5">
    <source>
        <dbReference type="ARBA" id="ARBA00022670"/>
    </source>
</evidence>
<evidence type="ECO:0000259" key="12">
    <source>
        <dbReference type="SMART" id="SM01011"/>
    </source>
</evidence>
<accession>A0AA37QDQ0</accession>
<dbReference type="PROSITE" id="PS00491">
    <property type="entry name" value="PROLINE_PEPTIDASE"/>
    <property type="match status" value="1"/>
</dbReference>
<evidence type="ECO:0000256" key="11">
    <source>
        <dbReference type="SAM" id="SignalP"/>
    </source>
</evidence>
<dbReference type="PANTHER" id="PTHR43226">
    <property type="entry name" value="XAA-PRO AMINOPEPTIDASE 3"/>
    <property type="match status" value="1"/>
</dbReference>
<organism evidence="13 14">
    <name type="scientific">Roseisolibacter agri</name>
    <dbReference type="NCBI Taxonomy" id="2014610"/>
    <lineage>
        <taxon>Bacteria</taxon>
        <taxon>Pseudomonadati</taxon>
        <taxon>Gemmatimonadota</taxon>
        <taxon>Gemmatimonadia</taxon>
        <taxon>Gemmatimonadales</taxon>
        <taxon>Gemmatimonadaceae</taxon>
        <taxon>Roseisolibacter</taxon>
    </lineage>
</organism>
<keyword evidence="6 10" id="KW-0479">Metal-binding</keyword>
<dbReference type="GO" id="GO:0030145">
    <property type="term" value="F:manganese ion binding"/>
    <property type="evidence" value="ECO:0007669"/>
    <property type="project" value="InterPro"/>
</dbReference>
<feature type="signal peptide" evidence="11">
    <location>
        <begin position="1"/>
        <end position="38"/>
    </location>
</feature>
<dbReference type="PROSITE" id="PS51257">
    <property type="entry name" value="PROKAR_LIPOPROTEIN"/>
    <property type="match status" value="1"/>
</dbReference>
<dbReference type="Pfam" id="PF05195">
    <property type="entry name" value="AMP_N"/>
    <property type="match status" value="1"/>
</dbReference>
<dbReference type="InterPro" id="IPR052433">
    <property type="entry name" value="X-Pro_dipept-like"/>
</dbReference>
<dbReference type="InterPro" id="IPR029149">
    <property type="entry name" value="Creatin/AminoP/Spt16_N"/>
</dbReference>
<keyword evidence="14" id="KW-1185">Reference proteome</keyword>
<evidence type="ECO:0000256" key="3">
    <source>
        <dbReference type="ARBA" id="ARBA00008766"/>
    </source>
</evidence>
<dbReference type="InterPro" id="IPR001131">
    <property type="entry name" value="Peptidase_M24B_aminopep-P_CS"/>
</dbReference>
<evidence type="ECO:0000256" key="2">
    <source>
        <dbReference type="ARBA" id="ARBA00001936"/>
    </source>
</evidence>
<dbReference type="Pfam" id="PF00557">
    <property type="entry name" value="Peptidase_M24"/>
    <property type="match status" value="1"/>
</dbReference>
<dbReference type="AlphaFoldDB" id="A0AA37QDQ0"/>
<comment type="caution">
    <text evidence="13">The sequence shown here is derived from an EMBL/GenBank/DDBJ whole genome shotgun (WGS) entry which is preliminary data.</text>
</comment>
<dbReference type="PANTHER" id="PTHR43226:SF4">
    <property type="entry name" value="XAA-PRO AMINOPEPTIDASE 3"/>
    <property type="match status" value="1"/>
</dbReference>
<dbReference type="EMBL" id="BRXS01000001">
    <property type="protein sequence ID" value="GLC23858.1"/>
    <property type="molecule type" value="Genomic_DNA"/>
</dbReference>